<feature type="region of interest" description="Disordered" evidence="1">
    <location>
        <begin position="49"/>
        <end position="111"/>
    </location>
</feature>
<keyword evidence="2" id="KW-0732">Signal</keyword>
<evidence type="ECO:0000256" key="1">
    <source>
        <dbReference type="SAM" id="MobiDB-lite"/>
    </source>
</evidence>
<proteinExistence type="predicted"/>
<gene>
    <name evidence="3" type="ORF">OR16_28824</name>
</gene>
<organism evidence="3 4">
    <name type="scientific">Cupriavidus basilensis OR16</name>
    <dbReference type="NCBI Taxonomy" id="1127483"/>
    <lineage>
        <taxon>Bacteria</taxon>
        <taxon>Pseudomonadati</taxon>
        <taxon>Pseudomonadota</taxon>
        <taxon>Betaproteobacteria</taxon>
        <taxon>Burkholderiales</taxon>
        <taxon>Burkholderiaceae</taxon>
        <taxon>Cupriavidus</taxon>
    </lineage>
</organism>
<dbReference type="OrthoDB" id="10004851at2"/>
<evidence type="ECO:0000313" key="4">
    <source>
        <dbReference type="Proteomes" id="UP000005808"/>
    </source>
</evidence>
<evidence type="ECO:0000313" key="3">
    <source>
        <dbReference type="EMBL" id="EHP39908.1"/>
    </source>
</evidence>
<comment type="caution">
    <text evidence="3">The sequence shown here is derived from an EMBL/GenBank/DDBJ whole genome shotgun (WGS) entry which is preliminary data.</text>
</comment>
<evidence type="ECO:0000256" key="2">
    <source>
        <dbReference type="SAM" id="SignalP"/>
    </source>
</evidence>
<reference evidence="3 4" key="1">
    <citation type="journal article" date="2012" name="J. Bacteriol.">
        <title>De Novo Genome Project of Cupriavidus basilensis OR16.</title>
        <authorList>
            <person name="Cserhati M."/>
            <person name="Kriszt B."/>
            <person name="Szoboszlay S."/>
            <person name="Toth A."/>
            <person name="Szabo I."/>
            <person name="Tancsics A."/>
            <person name="Nagy I."/>
            <person name="Horvath B."/>
            <person name="Nagy I."/>
            <person name="Kukolya J."/>
        </authorList>
    </citation>
    <scope>NUCLEOTIDE SEQUENCE [LARGE SCALE GENOMIC DNA]</scope>
    <source>
        <strain evidence="3 4">OR16</strain>
    </source>
</reference>
<dbReference type="RefSeq" id="WP_006161385.1">
    <property type="nucleotide sequence ID" value="NZ_AHJE01000079.1"/>
</dbReference>
<dbReference type="PATRIC" id="fig|1127483.3.peg.5752"/>
<feature type="signal peptide" evidence="2">
    <location>
        <begin position="1"/>
        <end position="28"/>
    </location>
</feature>
<protein>
    <submittedName>
        <fullName evidence="3">Uncharacterized protein</fullName>
    </submittedName>
</protein>
<feature type="chain" id="PRO_5003554385" evidence="2">
    <location>
        <begin position="29"/>
        <end position="170"/>
    </location>
</feature>
<dbReference type="EMBL" id="AHJE01000079">
    <property type="protein sequence ID" value="EHP39908.1"/>
    <property type="molecule type" value="Genomic_DNA"/>
</dbReference>
<dbReference type="AlphaFoldDB" id="H1SC35"/>
<name>H1SC35_9BURK</name>
<accession>H1SC35</accession>
<sequence>MGARRWASRLTLALAGLLALLCVPVAWAGMEVRRADGVEIITSRPAPEAVAGRAGGGTKGGEPAAPNASGGGEGRRPQARGAEVQDMARPPTGRAEVTERGGGGGAGASLDPLHKRLRATEAVLQEQISEYNRALLAESAPETLEPLEDAIGRTLDQIDVLVRNARARVP</sequence>
<dbReference type="Proteomes" id="UP000005808">
    <property type="component" value="Unassembled WGS sequence"/>
</dbReference>